<name>A0A7J9HMK6_9ROSI</name>
<accession>A0A7J9HMK6</accession>
<dbReference type="AlphaFoldDB" id="A0A7J9HMK6"/>
<dbReference type="SUPFAM" id="SSF56219">
    <property type="entry name" value="DNase I-like"/>
    <property type="match status" value="1"/>
</dbReference>
<dbReference type="Gene3D" id="3.60.10.10">
    <property type="entry name" value="Endonuclease/exonuclease/phosphatase"/>
    <property type="match status" value="1"/>
</dbReference>
<evidence type="ECO:0000313" key="2">
    <source>
        <dbReference type="EMBL" id="MBA0810963.1"/>
    </source>
</evidence>
<evidence type="ECO:0008006" key="4">
    <source>
        <dbReference type="Google" id="ProtNLM"/>
    </source>
</evidence>
<comment type="caution">
    <text evidence="2">The sequence shown here is derived from an EMBL/GenBank/DDBJ whole genome shotgun (WGS) entry which is preliminary data.</text>
</comment>
<feature type="non-terminal residue" evidence="2">
    <location>
        <position position="1"/>
    </location>
</feature>
<dbReference type="Proteomes" id="UP000593560">
    <property type="component" value="Unassembled WGS sequence"/>
</dbReference>
<gene>
    <name evidence="2" type="ORF">Gohar_002905</name>
</gene>
<dbReference type="PANTHER" id="PTHR33710">
    <property type="entry name" value="BNAC02G09200D PROTEIN"/>
    <property type="match status" value="1"/>
</dbReference>
<feature type="region of interest" description="Disordered" evidence="1">
    <location>
        <begin position="267"/>
        <end position="287"/>
    </location>
</feature>
<evidence type="ECO:0000313" key="3">
    <source>
        <dbReference type="Proteomes" id="UP000593560"/>
    </source>
</evidence>
<dbReference type="InterPro" id="IPR036691">
    <property type="entry name" value="Endo/exonu/phosph_ase_sf"/>
</dbReference>
<dbReference type="EMBL" id="JABFAD010000010">
    <property type="protein sequence ID" value="MBA0810963.1"/>
    <property type="molecule type" value="Genomic_DNA"/>
</dbReference>
<sequence>VYLARFKGSRQVWRKILVKGNSKQNIKNHKEWVVSGKKVIDIEMVVGETSKRNIDDLSLNEVMDGKGKNQVKLTKGNVDDEQLWKLQKCLVEETAMFCKMKSLTKRIIRSGLGRVSVNWREYDEGEQLQENDNVREVRFPVRVKQISLSESFNDINRKCRVKERDGLESIQENDVEIVSKSRSITRTRMEKASEERQTRDDEAINVIFLKKENVNNGCQRTWENESNWGEEKLCGLKANINLEEENDSICNECAREDVSNMENGIRRRGQGRQGKIDVDSSNQKRNKKKIQGRKVRSMLENQDHFLLVTEKRKRDQALRREKWKVISNREDVIVNASLSDSNINNRRKLILGEIKKAWEVEKREEGVWGLGKTKITMVFVCIVYLCHYSVASWWCELALGLYLRTLQETKLDIVTIDIIRKIWFDDNFDYRFLAANRHLGSVVMIWDKGSFQLDKYLCDERTVAVEGKLLSKGMEAALINNSFACLWIIGGDFNAVRNRSERSSCIGLMNGSKEFNSFINNCKLVDFPLTGKKFTWYRPNNKRNRLNQFMLEEQWLFRFNNFSQQGLNRSVSDHILISLLNESVDWRLRPFNFINVWLTKKDCSSLICKAWGEMGRSNMRMSGKLRKLKVAFKKWNEKSGCEVDKRIEVIEKK</sequence>
<keyword evidence="3" id="KW-1185">Reference proteome</keyword>
<dbReference type="OrthoDB" id="1750912at2759"/>
<evidence type="ECO:0000256" key="1">
    <source>
        <dbReference type="SAM" id="MobiDB-lite"/>
    </source>
</evidence>
<reference evidence="2 3" key="1">
    <citation type="journal article" date="2019" name="Genome Biol. Evol.">
        <title>Insights into the evolution of the New World diploid cottons (Gossypium, subgenus Houzingenia) based on genome sequencing.</title>
        <authorList>
            <person name="Grover C.E."/>
            <person name="Arick M.A. 2nd"/>
            <person name="Thrash A."/>
            <person name="Conover J.L."/>
            <person name="Sanders W.S."/>
            <person name="Peterson D.G."/>
            <person name="Frelichowski J.E."/>
            <person name="Scheffler J.A."/>
            <person name="Scheffler B.E."/>
            <person name="Wendel J.F."/>
        </authorList>
    </citation>
    <scope>NUCLEOTIDE SEQUENCE [LARGE SCALE GENOMIC DNA]</scope>
    <source>
        <strain evidence="2">0</strain>
        <tissue evidence="2">Leaf</tissue>
    </source>
</reference>
<protein>
    <recommendedName>
        <fullName evidence="4">Endonuclease/exonuclease/phosphatase domain-containing protein</fullName>
    </recommendedName>
</protein>
<dbReference type="PANTHER" id="PTHR33710:SF64">
    <property type="entry name" value="ENDONUCLEASE_EXONUCLEASE_PHOSPHATASE DOMAIN-CONTAINING PROTEIN"/>
    <property type="match status" value="1"/>
</dbReference>
<proteinExistence type="predicted"/>
<organism evidence="2 3">
    <name type="scientific">Gossypium harknessii</name>
    <dbReference type="NCBI Taxonomy" id="34285"/>
    <lineage>
        <taxon>Eukaryota</taxon>
        <taxon>Viridiplantae</taxon>
        <taxon>Streptophyta</taxon>
        <taxon>Embryophyta</taxon>
        <taxon>Tracheophyta</taxon>
        <taxon>Spermatophyta</taxon>
        <taxon>Magnoliopsida</taxon>
        <taxon>eudicotyledons</taxon>
        <taxon>Gunneridae</taxon>
        <taxon>Pentapetalae</taxon>
        <taxon>rosids</taxon>
        <taxon>malvids</taxon>
        <taxon>Malvales</taxon>
        <taxon>Malvaceae</taxon>
        <taxon>Malvoideae</taxon>
        <taxon>Gossypium</taxon>
    </lineage>
</organism>